<dbReference type="EMBL" id="WNKS01000003">
    <property type="protein sequence ID" value="MTV30301.1"/>
    <property type="molecule type" value="Genomic_DNA"/>
</dbReference>
<feature type="signal peptide" evidence="1">
    <location>
        <begin position="1"/>
        <end position="19"/>
    </location>
</feature>
<accession>A0A6N8DM90</accession>
<gene>
    <name evidence="2" type="ORF">GJ654_04760</name>
</gene>
<keyword evidence="1" id="KW-0732">Signal</keyword>
<organism evidence="2 3">
    <name type="scientific">Rhodoblastus acidophilus</name>
    <name type="common">Rhodopseudomonas acidophila</name>
    <dbReference type="NCBI Taxonomy" id="1074"/>
    <lineage>
        <taxon>Bacteria</taxon>
        <taxon>Pseudomonadati</taxon>
        <taxon>Pseudomonadota</taxon>
        <taxon>Alphaproteobacteria</taxon>
        <taxon>Hyphomicrobiales</taxon>
        <taxon>Rhodoblastaceae</taxon>
        <taxon>Rhodoblastus</taxon>
    </lineage>
</organism>
<reference evidence="2 3" key="1">
    <citation type="submission" date="2019-11" db="EMBL/GenBank/DDBJ databases">
        <title>Whole-genome sequence of a Rhodoblastus acidophilus DSM 142.</title>
        <authorList>
            <person name="Kyndt J.A."/>
            <person name="Meyer T.E."/>
        </authorList>
    </citation>
    <scope>NUCLEOTIDE SEQUENCE [LARGE SCALE GENOMIC DNA]</scope>
    <source>
        <strain evidence="2 3">DSM 142</strain>
    </source>
</reference>
<evidence type="ECO:0000256" key="1">
    <source>
        <dbReference type="SAM" id="SignalP"/>
    </source>
</evidence>
<name>A0A6N8DM90_RHOAC</name>
<evidence type="ECO:0000313" key="3">
    <source>
        <dbReference type="Proteomes" id="UP000439113"/>
    </source>
</evidence>
<proteinExistence type="predicted"/>
<dbReference type="RefSeq" id="WP_155444968.1">
    <property type="nucleotide sequence ID" value="NZ_JAOQNR010000003.1"/>
</dbReference>
<evidence type="ECO:0000313" key="2">
    <source>
        <dbReference type="EMBL" id="MTV30301.1"/>
    </source>
</evidence>
<dbReference type="AlphaFoldDB" id="A0A6N8DM90"/>
<protein>
    <submittedName>
        <fullName evidence="2">Uncharacterized protein</fullName>
    </submittedName>
</protein>
<dbReference type="OrthoDB" id="7427667at2"/>
<comment type="caution">
    <text evidence="2">The sequence shown here is derived from an EMBL/GenBank/DDBJ whole genome shotgun (WGS) entry which is preliminary data.</text>
</comment>
<dbReference type="Proteomes" id="UP000439113">
    <property type="component" value="Unassembled WGS sequence"/>
</dbReference>
<sequence length="200" mass="21173">MKRFHLTAALLALTTPASAQTSSAYTEFDSATCRHAKGDAPEEYGTWTCPGSAGFKVILSAGDQKMSVAFSDGKAGAWQTFPATNDVYKGKVEWRLAGGRPIATILRWNVATQADIDKATGPFTPSGRVLVVSRLGGPSCHIGYVDARANADANELARQIADESARVFRCGVDKPVVRGAVTPGLAMPENAGQKARDSEK</sequence>
<feature type="chain" id="PRO_5027108821" evidence="1">
    <location>
        <begin position="20"/>
        <end position="200"/>
    </location>
</feature>